<evidence type="ECO:0000313" key="2">
    <source>
        <dbReference type="Proteomes" id="UP000626109"/>
    </source>
</evidence>
<dbReference type="Proteomes" id="UP000626109">
    <property type="component" value="Unassembled WGS sequence"/>
</dbReference>
<name>A0A813KX13_POLGL</name>
<dbReference type="EMBL" id="CAJNNW010033286">
    <property type="protein sequence ID" value="CAE8717995.1"/>
    <property type="molecule type" value="Genomic_DNA"/>
</dbReference>
<evidence type="ECO:0000313" key="1">
    <source>
        <dbReference type="EMBL" id="CAE8717995.1"/>
    </source>
</evidence>
<protein>
    <submittedName>
        <fullName evidence="1">Uncharacterized protein</fullName>
    </submittedName>
</protein>
<sequence length="103" mass="11236">MPTQGVACPGDELANCSSCSAGYEPNVDVDVDSTKWRVPAKCHIVSEVNFQTRGMDFQHSTCTKQFWDRPAWDSGDTRAINCLSLALPMWPRVVSPCPACAAT</sequence>
<dbReference type="AlphaFoldDB" id="A0A813KX13"/>
<gene>
    <name evidence="1" type="ORF">PGLA2088_LOCUS39822</name>
</gene>
<accession>A0A813KX13</accession>
<organism evidence="1 2">
    <name type="scientific">Polarella glacialis</name>
    <name type="common">Dinoflagellate</name>
    <dbReference type="NCBI Taxonomy" id="89957"/>
    <lineage>
        <taxon>Eukaryota</taxon>
        <taxon>Sar</taxon>
        <taxon>Alveolata</taxon>
        <taxon>Dinophyceae</taxon>
        <taxon>Suessiales</taxon>
        <taxon>Suessiaceae</taxon>
        <taxon>Polarella</taxon>
    </lineage>
</organism>
<proteinExistence type="predicted"/>
<reference evidence="1" key="1">
    <citation type="submission" date="2021-02" db="EMBL/GenBank/DDBJ databases">
        <authorList>
            <person name="Dougan E. K."/>
            <person name="Rhodes N."/>
            <person name="Thang M."/>
            <person name="Chan C."/>
        </authorList>
    </citation>
    <scope>NUCLEOTIDE SEQUENCE</scope>
</reference>
<comment type="caution">
    <text evidence="1">The sequence shown here is derived from an EMBL/GenBank/DDBJ whole genome shotgun (WGS) entry which is preliminary data.</text>
</comment>